<dbReference type="RefSeq" id="WP_377870240.1">
    <property type="nucleotide sequence ID" value="NZ_JBHMAY010000021.1"/>
</dbReference>
<dbReference type="InterPro" id="IPR021145">
    <property type="entry name" value="Portal_protein_SPP1_Gp6-like"/>
</dbReference>
<feature type="compositionally biased region" description="Polar residues" evidence="1">
    <location>
        <begin position="471"/>
        <end position="485"/>
    </location>
</feature>
<comment type="caution">
    <text evidence="2">The sequence shown here is derived from an EMBL/GenBank/DDBJ whole genome shotgun (WGS) entry which is preliminary data.</text>
</comment>
<protein>
    <submittedName>
        <fullName evidence="2">Phage portal protein</fullName>
    </submittedName>
</protein>
<keyword evidence="3" id="KW-1185">Reference proteome</keyword>
<feature type="region of interest" description="Disordered" evidence="1">
    <location>
        <begin position="464"/>
        <end position="507"/>
    </location>
</feature>
<gene>
    <name evidence="2" type="ORF">ACFORO_42515</name>
</gene>
<accession>A0ABV7QUA4</accession>
<evidence type="ECO:0000313" key="3">
    <source>
        <dbReference type="Proteomes" id="UP001595764"/>
    </source>
</evidence>
<dbReference type="Pfam" id="PF05133">
    <property type="entry name" value="SPP1_portal"/>
    <property type="match status" value="1"/>
</dbReference>
<name>A0ABV7QUA4_9PSEU</name>
<evidence type="ECO:0000313" key="2">
    <source>
        <dbReference type="EMBL" id="MFC3516901.1"/>
    </source>
</evidence>
<organism evidence="2 3">
    <name type="scientific">Amycolatopsis halotolerans</name>
    <dbReference type="NCBI Taxonomy" id="330083"/>
    <lineage>
        <taxon>Bacteria</taxon>
        <taxon>Bacillati</taxon>
        <taxon>Actinomycetota</taxon>
        <taxon>Actinomycetes</taxon>
        <taxon>Pseudonocardiales</taxon>
        <taxon>Pseudonocardiaceae</taxon>
        <taxon>Amycolatopsis</taxon>
    </lineage>
</organism>
<evidence type="ECO:0000256" key="1">
    <source>
        <dbReference type="SAM" id="MobiDB-lite"/>
    </source>
</evidence>
<proteinExistence type="predicted"/>
<dbReference type="EMBL" id="JBHRWI010000070">
    <property type="protein sequence ID" value="MFC3516901.1"/>
    <property type="molecule type" value="Genomic_DNA"/>
</dbReference>
<dbReference type="Proteomes" id="UP001595764">
    <property type="component" value="Unassembled WGS sequence"/>
</dbReference>
<reference evidence="3" key="1">
    <citation type="journal article" date="2019" name="Int. J. Syst. Evol. Microbiol.">
        <title>The Global Catalogue of Microorganisms (GCM) 10K type strain sequencing project: providing services to taxonomists for standard genome sequencing and annotation.</title>
        <authorList>
            <consortium name="The Broad Institute Genomics Platform"/>
            <consortium name="The Broad Institute Genome Sequencing Center for Infectious Disease"/>
            <person name="Wu L."/>
            <person name="Ma J."/>
        </authorList>
    </citation>
    <scope>NUCLEOTIDE SEQUENCE [LARGE SCALE GENOMIC DNA]</scope>
    <source>
        <strain evidence="3">CGMCC 4.7682</strain>
    </source>
</reference>
<sequence>MATMEQAVRLVDALESELLRRQTWTDLYEGYYRGDQPLKFASDEFRRFHGERYAGFADNWIQVVADSPVERLTNIGIQPYDETEADKESWRVAQVNGFEADSQLGFLGAVTAGRSFVLVWGDPDDDETPIVSFEDAGQAIVAYEPGSRTKRRAALKRWQDGDSVFATLYLPDEVWKFERPFTRMTKSPQESSVDEAFDGWSLRETATEKGVFPNPLGVVPMVELRNRPMLTGDPISDVAGVIAMQDAINMLWAHLFTASDSAAFPQKVLLGAERPVVPILDHNGQVVGEKAVDLAKLAVDKVLVFEGESAKIDEWSAANLNAFTDIIEVAVGHIAAQTRTPQHYLIGKMANLSGDALIAAETGLVQRTREKQLWFGQGLREMYALIALAQNNIAKAKALRAGRTLWTNPQFRSEAQLSDSLLKDAQMGFPFEWLAAQKGLTPQEIDDVLEMKKRQAAMDPIADLARGLTPEDSSNAYASGDSSPSGRGPASVRAPGNSVPARPVVAG</sequence>